<dbReference type="InParanoid" id="G0V5A1"/>
<dbReference type="RefSeq" id="XP_003673028.1">
    <property type="nucleotide sequence ID" value="XM_003672980.1"/>
</dbReference>
<evidence type="ECO:0000256" key="17">
    <source>
        <dbReference type="ARBA" id="ARBA00023254"/>
    </source>
</evidence>
<keyword evidence="7 19" id="KW-0479">Metal-binding</keyword>
<feature type="coiled-coil region" evidence="20">
    <location>
        <begin position="891"/>
        <end position="943"/>
    </location>
</feature>
<dbReference type="GO" id="GO:0062176">
    <property type="term" value="P:R-loop processing"/>
    <property type="evidence" value="ECO:0007669"/>
    <property type="project" value="EnsemblFungi"/>
</dbReference>
<dbReference type="GO" id="GO:0043047">
    <property type="term" value="F:single-stranded telomeric DNA binding"/>
    <property type="evidence" value="ECO:0007669"/>
    <property type="project" value="EnsemblFungi"/>
</dbReference>
<dbReference type="STRING" id="1064592.G0V5A1"/>
<keyword evidence="17" id="KW-0469">Meiosis</keyword>
<dbReference type="GO" id="GO:0097552">
    <property type="term" value="P:mitochondrial double-strand break repair via homologous recombination"/>
    <property type="evidence" value="ECO:0007669"/>
    <property type="project" value="EnsemblFungi"/>
</dbReference>
<dbReference type="KEGG" id="ncs:NCAS_0A00770"/>
<dbReference type="GO" id="GO:0007129">
    <property type="term" value="P:homologous chromosome pairing at meiosis"/>
    <property type="evidence" value="ECO:0007669"/>
    <property type="project" value="EnsemblFungi"/>
</dbReference>
<evidence type="ECO:0000256" key="8">
    <source>
        <dbReference type="ARBA" id="ARBA00022741"/>
    </source>
</evidence>
<dbReference type="NCBIfam" id="TIGR00606">
    <property type="entry name" value="rad50"/>
    <property type="match status" value="1"/>
</dbReference>
<dbReference type="GO" id="GO:0003691">
    <property type="term" value="F:double-stranded telomeric DNA binding"/>
    <property type="evidence" value="ECO:0007669"/>
    <property type="project" value="EnsemblFungi"/>
</dbReference>
<keyword evidence="10" id="KW-0378">Hydrolase</keyword>
<dbReference type="GO" id="GO:0000729">
    <property type="term" value="P:DNA double-strand break processing"/>
    <property type="evidence" value="ECO:0007669"/>
    <property type="project" value="EnsemblFungi"/>
</dbReference>
<dbReference type="GO" id="GO:0051880">
    <property type="term" value="F:G-quadruplex DNA binding"/>
    <property type="evidence" value="ECO:0007669"/>
    <property type="project" value="EnsemblFungi"/>
</dbReference>
<dbReference type="GO" id="GO:0000794">
    <property type="term" value="C:condensed nuclear chromosome"/>
    <property type="evidence" value="ECO:0007669"/>
    <property type="project" value="TreeGrafter"/>
</dbReference>
<evidence type="ECO:0000256" key="1">
    <source>
        <dbReference type="ARBA" id="ARBA00001947"/>
    </source>
</evidence>
<dbReference type="Pfam" id="PF13558">
    <property type="entry name" value="SbcC_Walker_B"/>
    <property type="match status" value="1"/>
</dbReference>
<evidence type="ECO:0000256" key="16">
    <source>
        <dbReference type="ARBA" id="ARBA00023242"/>
    </source>
</evidence>
<comment type="cofactor">
    <cofactor evidence="1">
        <name>Zn(2+)</name>
        <dbReference type="ChEBI" id="CHEBI:29105"/>
    </cofactor>
</comment>
<name>G0V5A1_NAUCA</name>
<keyword evidence="13" id="KW-0460">Magnesium</keyword>
<reference evidence="23" key="1">
    <citation type="journal article" date="2011" name="Proc. Natl. Acad. Sci. U.S.A.">
        <title>Evolutionary erosion of yeast sex chromosomes by mating-type switching accidents.</title>
        <authorList>
            <person name="Gordon J.L."/>
            <person name="Armisen D."/>
            <person name="Proux-Wera E."/>
            <person name="Oheigeartaigh S.S."/>
            <person name="Byrne K.P."/>
            <person name="Wolfe K.H."/>
        </authorList>
    </citation>
    <scope>NUCLEOTIDE SEQUENCE [LARGE SCALE GENOMIC DNA]</scope>
    <source>
        <strain evidence="23">ATCC 76901 / BCRC 22586 / CBS 4309 / NBRC 1992 / NRRL Y-12630</strain>
    </source>
</reference>
<comment type="catalytic activity">
    <reaction evidence="18">
        <text>ATP + H2O = ADP + phosphate + H(+)</text>
        <dbReference type="Rhea" id="RHEA:13065"/>
        <dbReference type="ChEBI" id="CHEBI:15377"/>
        <dbReference type="ChEBI" id="CHEBI:15378"/>
        <dbReference type="ChEBI" id="CHEBI:30616"/>
        <dbReference type="ChEBI" id="CHEBI:43474"/>
        <dbReference type="ChEBI" id="CHEBI:456216"/>
    </reaction>
</comment>
<keyword evidence="15" id="KW-0234">DNA repair</keyword>
<dbReference type="OMA" id="FSDYYYR"/>
<protein>
    <recommendedName>
        <fullName evidence="5">DNA repair protein RAD50</fullName>
    </recommendedName>
</protein>
<evidence type="ECO:0000313" key="23">
    <source>
        <dbReference type="Proteomes" id="UP000001640"/>
    </source>
</evidence>
<comment type="subcellular location">
    <subcellularLocation>
        <location evidence="3">Chromosome</location>
    </subcellularLocation>
    <subcellularLocation>
        <location evidence="2">Nucleus</location>
    </subcellularLocation>
</comment>
<dbReference type="GO" id="GO:0016887">
    <property type="term" value="F:ATP hydrolysis activity"/>
    <property type="evidence" value="ECO:0007669"/>
    <property type="project" value="EnsemblFungi"/>
</dbReference>
<dbReference type="GO" id="GO:0006284">
    <property type="term" value="P:base-excision repair"/>
    <property type="evidence" value="ECO:0007669"/>
    <property type="project" value="EnsemblFungi"/>
</dbReference>
<evidence type="ECO:0000256" key="5">
    <source>
        <dbReference type="ARBA" id="ARBA00017893"/>
    </source>
</evidence>
<evidence type="ECO:0000256" key="2">
    <source>
        <dbReference type="ARBA" id="ARBA00004123"/>
    </source>
</evidence>
<dbReference type="GO" id="GO:0120290">
    <property type="term" value="P:stalled replication fork localization to nuclear periphery"/>
    <property type="evidence" value="ECO:0007669"/>
    <property type="project" value="EnsemblFungi"/>
</dbReference>
<dbReference type="Gene3D" id="3.40.50.300">
    <property type="entry name" value="P-loop containing nucleotide triphosphate hydrolases"/>
    <property type="match status" value="2"/>
</dbReference>
<dbReference type="FunCoup" id="G0V5A1">
    <property type="interactions" value="1107"/>
</dbReference>
<dbReference type="GO" id="GO:0005524">
    <property type="term" value="F:ATP binding"/>
    <property type="evidence" value="ECO:0007669"/>
    <property type="project" value="UniProtKB-KW"/>
</dbReference>
<evidence type="ECO:0000256" key="12">
    <source>
        <dbReference type="ARBA" id="ARBA00022840"/>
    </source>
</evidence>
<feature type="domain" description="Zinc-hook" evidence="21">
    <location>
        <begin position="632"/>
        <end position="733"/>
    </location>
</feature>
<dbReference type="GO" id="GO:0004017">
    <property type="term" value="F:AMP kinase activity"/>
    <property type="evidence" value="ECO:0007669"/>
    <property type="project" value="EnsemblFungi"/>
</dbReference>
<dbReference type="GO" id="GO:0046872">
    <property type="term" value="F:metal ion binding"/>
    <property type="evidence" value="ECO:0007669"/>
    <property type="project" value="UniProtKB-UniRule"/>
</dbReference>
<evidence type="ECO:0000259" key="21">
    <source>
        <dbReference type="PROSITE" id="PS51131"/>
    </source>
</evidence>
<keyword evidence="6" id="KW-0158">Chromosome</keyword>
<keyword evidence="12" id="KW-0067">ATP-binding</keyword>
<dbReference type="PANTHER" id="PTHR18867:SF12">
    <property type="entry name" value="DNA REPAIR PROTEIN RAD50"/>
    <property type="match status" value="1"/>
</dbReference>
<evidence type="ECO:0000256" key="20">
    <source>
        <dbReference type="SAM" id="Coils"/>
    </source>
</evidence>
<evidence type="ECO:0000256" key="11">
    <source>
        <dbReference type="ARBA" id="ARBA00022833"/>
    </source>
</evidence>
<feature type="binding site" evidence="19">
    <location>
        <position position="682"/>
    </location>
    <ligand>
        <name>Zn(2+)</name>
        <dbReference type="ChEBI" id="CHEBI:29105"/>
    </ligand>
</feature>
<evidence type="ECO:0000256" key="19">
    <source>
        <dbReference type="PROSITE-ProRule" id="PRU00471"/>
    </source>
</evidence>
<dbReference type="GO" id="GO:0030870">
    <property type="term" value="C:Mre11 complex"/>
    <property type="evidence" value="ECO:0007669"/>
    <property type="project" value="EnsemblFungi"/>
</dbReference>
<keyword evidence="11 19" id="KW-0862">Zinc</keyword>
<dbReference type="FunFam" id="3.40.50.300:FF:000593">
    <property type="entry name" value="DNA repair protein RAD50"/>
    <property type="match status" value="1"/>
</dbReference>
<feature type="coiled-coil region" evidence="20">
    <location>
        <begin position="784"/>
        <end position="866"/>
    </location>
</feature>
<keyword evidence="9" id="KW-0227">DNA damage</keyword>
<dbReference type="InterPro" id="IPR027417">
    <property type="entry name" value="P-loop_NTPase"/>
</dbReference>
<reference key="2">
    <citation type="submission" date="2011-08" db="EMBL/GenBank/DDBJ databases">
        <title>Genome sequence of Naumovozyma castellii.</title>
        <authorList>
            <person name="Gordon J.L."/>
            <person name="Armisen D."/>
            <person name="Proux-Wera E."/>
            <person name="OhEigeartaigh S.S."/>
            <person name="Byrne K.P."/>
            <person name="Wolfe K.H."/>
        </authorList>
    </citation>
    <scope>NUCLEOTIDE SEQUENCE</scope>
    <source>
        <strain>Type strain:CBS 4309</strain>
    </source>
</reference>
<dbReference type="PROSITE" id="PS51131">
    <property type="entry name" value="ZN_HOOK"/>
    <property type="match status" value="1"/>
</dbReference>
<dbReference type="InterPro" id="IPR038729">
    <property type="entry name" value="Rad50/SbcC_AAA"/>
</dbReference>
<keyword evidence="14 20" id="KW-0175">Coiled coil</keyword>
<dbReference type="InterPro" id="IPR013134">
    <property type="entry name" value="Zn_hook_RAD50"/>
</dbReference>
<feature type="coiled-coil region" evidence="20">
    <location>
        <begin position="597"/>
        <end position="624"/>
    </location>
</feature>
<evidence type="ECO:0000256" key="18">
    <source>
        <dbReference type="ARBA" id="ARBA00049360"/>
    </source>
</evidence>
<dbReference type="GO" id="GO:0007004">
    <property type="term" value="P:telomere maintenance via telomerase"/>
    <property type="evidence" value="ECO:0007669"/>
    <property type="project" value="TreeGrafter"/>
</dbReference>
<evidence type="ECO:0000256" key="4">
    <source>
        <dbReference type="ARBA" id="ARBA00009439"/>
    </source>
</evidence>
<dbReference type="InterPro" id="IPR004584">
    <property type="entry name" value="Rad50_eukaryotes"/>
</dbReference>
<evidence type="ECO:0000256" key="7">
    <source>
        <dbReference type="ARBA" id="ARBA00022723"/>
    </source>
</evidence>
<dbReference type="GO" id="GO:0035861">
    <property type="term" value="C:site of double-strand break"/>
    <property type="evidence" value="ECO:0007669"/>
    <property type="project" value="EnsemblFungi"/>
</dbReference>
<feature type="binding site" evidence="19">
    <location>
        <position position="679"/>
    </location>
    <ligand>
        <name>Zn(2+)</name>
        <dbReference type="ChEBI" id="CHEBI:29105"/>
    </ligand>
</feature>
<keyword evidence="16" id="KW-0539">Nucleus</keyword>
<dbReference type="GO" id="GO:0007534">
    <property type="term" value="P:gene conversion at mating-type locus"/>
    <property type="evidence" value="ECO:0007669"/>
    <property type="project" value="EnsemblFungi"/>
</dbReference>
<sequence>MSAIYKLSIQGIRSFDSNDRETIEFGKPLTLIVGSNGSGKTTIIECLKYATTGDLPPNSKGGVFVHDPKITGEKDIRAQVKLAFTSANGITMIVTRNIQLLAKKTTNTFKTLEGQLAAINQNGDRTTLSTRSIELDTQVPLYLGVPKAILEYVIFCHQEDSLWPLSEPSNLKKKFDEIFQAMKFTKAIDNLKAIKKDMTVDIKLLKQSVEHLRVDRDRSRGTKMNIVQLQAQIDEYQMKVKDVEIELQKITEQSDKLFKSNQEFQQVLSKIQNLRMLDKHLKEEIENVSNSVELISLPKQELEELLANFSKSFDENEQEVKKIEVEIDILKRDANQSQSKYTGLVRKMGELQAREEAYKKNVITLESLSMAFSDRYNLGYVGNKPQEFFEKSKKFNDDLNTSFSNFEKESRNRLKSLENELSEITNSETIQNQRLEYSKADQQKISAEIEKLTSELTINEFTHSDLEAAKAKLNQYNEKLTSWENDDIITKLNSTLKEKNDQMIIAESDLQQIQERIMKTNQQADLFAKLALIKGSLKEKLHSLEKVTEKVTNDERARNWKLTVPDDLDMDFKRFYINLQKEIAVNNKNIHEKDKSYTEANIKLTNAQKEIENSKETEQRLITALQSALPEDCSIDEYDEVVLETELSYKTALENLKMHQTTLEFNRKALEIAERDSCCYLCSRKFETADFKSKLLQELKAKTDANFETTLKDTVKEEKEYLDSLRALERDVIKLHSTQTNSKNLGNGLTSLVEHVSSLKKELAKVEEIGNGLKEDRDHCEKVLRPLVDQVAQLRKETRDLEKESQDLSEELQIYGDSDGGVQTVDELNQQQQDKNNFMRQLRKDIQDLQNERESKMREHSTLLNVIKDRNLKINEIERVLQRKQNIDDDLHSKNAELKEILLRIQTLKTELIELRNKKQELSKVLNNEMERFSGEMEAKRKNLGSITSYLDRISNLKQEVSEFDNSGAKDLGMCIQESEDIQKEIAYITKDIEVKQNHLNSKKDKLKDSSNEKRNLEQNIHLANLRAKLKETENDISRLDIQNAEAERDKYQQESLRLRNLFEKLSAENAGKLGEIKQLQSQVDSLSQQLRSDYKDVDEKYHKEWVSLQTRTFVTDDIDTYSKALDSAIMRYHGLKMQDINRIIDELWKRTYSGTDIDTIKIRSDEVSSTVRGKSYNYRVVMYKQDAELDMRGRCSAGQKVLASIIIRLALSETFGINCGVIALDEPTTNLDEENIESLAKSLSNIIEMRRHQKNFQLIVITHDEKFLNHMNASQFTDHFFQVKRDDRQKSQIEWVDITKVAE</sequence>
<evidence type="ECO:0000256" key="15">
    <source>
        <dbReference type="ARBA" id="ARBA00023204"/>
    </source>
</evidence>
<evidence type="ECO:0000313" key="22">
    <source>
        <dbReference type="EMBL" id="CCC66637.1"/>
    </source>
</evidence>
<feature type="coiled-coil region" evidence="20">
    <location>
        <begin position="1000"/>
        <end position="1097"/>
    </location>
</feature>
<dbReference type="SUPFAM" id="SSF52540">
    <property type="entry name" value="P-loop containing nucleoside triphosphate hydrolases"/>
    <property type="match status" value="1"/>
</dbReference>
<evidence type="ECO:0000256" key="6">
    <source>
        <dbReference type="ARBA" id="ARBA00022454"/>
    </source>
</evidence>
<evidence type="ECO:0000256" key="13">
    <source>
        <dbReference type="ARBA" id="ARBA00022842"/>
    </source>
</evidence>
<dbReference type="GO" id="GO:0035753">
    <property type="term" value="P:maintenance of DNA trinucleotide repeats"/>
    <property type="evidence" value="ECO:0007669"/>
    <property type="project" value="EnsemblFungi"/>
</dbReference>
<evidence type="ECO:0000256" key="10">
    <source>
        <dbReference type="ARBA" id="ARBA00022801"/>
    </source>
</evidence>
<dbReference type="Pfam" id="PF13476">
    <property type="entry name" value="AAA_23"/>
    <property type="match status" value="1"/>
</dbReference>
<evidence type="ECO:0000256" key="14">
    <source>
        <dbReference type="ARBA" id="ARBA00023054"/>
    </source>
</evidence>
<dbReference type="GO" id="GO:0010520">
    <property type="term" value="P:regulation of reciprocal meiotic recombination"/>
    <property type="evidence" value="ECO:0007669"/>
    <property type="project" value="EnsemblFungi"/>
</dbReference>
<evidence type="ECO:0000256" key="9">
    <source>
        <dbReference type="ARBA" id="ARBA00022763"/>
    </source>
</evidence>
<dbReference type="EMBL" id="HE576752">
    <property type="protein sequence ID" value="CCC66637.1"/>
    <property type="molecule type" value="Genomic_DNA"/>
</dbReference>
<gene>
    <name evidence="22" type="primary">NCAS0A00770</name>
    <name evidence="22" type="ordered locus">NCAS_0A00770</name>
</gene>
<keyword evidence="8" id="KW-0547">Nucleotide-binding</keyword>
<dbReference type="Proteomes" id="UP000001640">
    <property type="component" value="Chromosome 1"/>
</dbReference>
<dbReference type="GeneID" id="96900126"/>
<organism evidence="22 23">
    <name type="scientific">Naumovozyma castellii</name>
    <name type="common">Yeast</name>
    <name type="synonym">Saccharomyces castellii</name>
    <dbReference type="NCBI Taxonomy" id="27288"/>
    <lineage>
        <taxon>Eukaryota</taxon>
        <taxon>Fungi</taxon>
        <taxon>Dikarya</taxon>
        <taxon>Ascomycota</taxon>
        <taxon>Saccharomycotina</taxon>
        <taxon>Saccharomycetes</taxon>
        <taxon>Saccharomycetales</taxon>
        <taxon>Saccharomycetaceae</taxon>
        <taxon>Naumovozyma</taxon>
    </lineage>
</organism>
<dbReference type="eggNOG" id="KOG0962">
    <property type="taxonomic scope" value="Eukaryota"/>
</dbReference>
<dbReference type="GO" id="GO:1990426">
    <property type="term" value="P:mitotic recombination-dependent replication fork processing"/>
    <property type="evidence" value="ECO:0007669"/>
    <property type="project" value="EnsemblFungi"/>
</dbReference>
<dbReference type="OrthoDB" id="18797at2759"/>
<accession>G0V5A1</accession>
<keyword evidence="23" id="KW-1185">Reference proteome</keyword>
<dbReference type="GO" id="GO:1990918">
    <property type="term" value="P:double-strand break repair involved in meiotic recombination"/>
    <property type="evidence" value="ECO:0007669"/>
    <property type="project" value="EnsemblFungi"/>
</dbReference>
<proteinExistence type="inferred from homology"/>
<dbReference type="PANTHER" id="PTHR18867">
    <property type="entry name" value="RAD50"/>
    <property type="match status" value="1"/>
</dbReference>
<feature type="coiled-coil region" evidence="20">
    <location>
        <begin position="459"/>
        <end position="523"/>
    </location>
</feature>
<dbReference type="Pfam" id="PF04423">
    <property type="entry name" value="Rad50_zn_hook"/>
    <property type="match status" value="1"/>
</dbReference>
<dbReference type="FunFam" id="3.40.50.300:FF:001195">
    <property type="entry name" value="DNA repair protein rad50"/>
    <property type="match status" value="1"/>
</dbReference>
<dbReference type="GO" id="GO:0031573">
    <property type="term" value="P:mitotic intra-S DNA damage checkpoint signaling"/>
    <property type="evidence" value="ECO:0007669"/>
    <property type="project" value="EnsemblFungi"/>
</dbReference>
<feature type="coiled-coil region" evidence="20">
    <location>
        <begin position="226"/>
        <end position="253"/>
    </location>
</feature>
<dbReference type="GO" id="GO:0042138">
    <property type="term" value="P:meiotic DNA double-strand break formation"/>
    <property type="evidence" value="ECO:0007669"/>
    <property type="project" value="EnsemblFungi"/>
</dbReference>
<evidence type="ECO:0000256" key="3">
    <source>
        <dbReference type="ARBA" id="ARBA00004286"/>
    </source>
</evidence>
<dbReference type="GO" id="GO:0000722">
    <property type="term" value="P:telomere maintenance via recombination"/>
    <property type="evidence" value="ECO:0007669"/>
    <property type="project" value="EnsemblFungi"/>
</dbReference>
<dbReference type="GO" id="GO:0006303">
    <property type="term" value="P:double-strand break repair via nonhomologous end joining"/>
    <property type="evidence" value="ECO:0007669"/>
    <property type="project" value="EnsemblFungi"/>
</dbReference>
<dbReference type="HOGENOM" id="CLU_006184_0_0_1"/>
<feature type="coiled-coil region" evidence="20">
    <location>
        <begin position="299"/>
        <end position="340"/>
    </location>
</feature>
<comment type="similarity">
    <text evidence="4">Belongs to the SMC family. RAD50 subfamily.</text>
</comment>